<evidence type="ECO:0000313" key="1">
    <source>
        <dbReference type="EMBL" id="AAA63064.1"/>
    </source>
</evidence>
<organism evidence="1">
    <name type="scientific">Mycobacterium leprae</name>
    <dbReference type="NCBI Taxonomy" id="1769"/>
    <lineage>
        <taxon>Bacteria</taxon>
        <taxon>Bacillati</taxon>
        <taxon>Actinomycetota</taxon>
        <taxon>Actinomycetes</taxon>
        <taxon>Mycobacteriales</taxon>
        <taxon>Mycobacteriaceae</taxon>
        <taxon>Mycobacterium</taxon>
    </lineage>
</organism>
<protein>
    <submittedName>
        <fullName evidence="1">U650n</fullName>
    </submittedName>
</protein>
<proteinExistence type="predicted"/>
<sequence length="70" mass="7504">MLVTLLWSSELKLTIKQGRRVPDGLGVGVRKCPFSKGLEVTIAHSHSPSMIASFGCVDDLQAMPAHNSAI</sequence>
<accession>Q50106</accession>
<reference evidence="1" key="1">
    <citation type="submission" date="1994-09" db="EMBL/GenBank/DDBJ databases">
        <authorList>
            <person name="Robison K."/>
        </authorList>
    </citation>
    <scope>NUCLEOTIDE SEQUENCE</scope>
</reference>
<name>Q50106_MYCLR</name>
<dbReference type="AlphaFoldDB" id="Q50106"/>
<reference evidence="1" key="2">
    <citation type="submission" date="1995-04" db="EMBL/GenBank/DDBJ databases">
        <authorList>
            <person name="Smith D.R."/>
        </authorList>
    </citation>
    <scope>NUCLEOTIDE SEQUENCE</scope>
</reference>
<dbReference type="EMBL" id="U15184">
    <property type="protein sequence ID" value="AAA63064.1"/>
    <property type="molecule type" value="Genomic_DNA"/>
</dbReference>